<accession>A0A2M3ZN80</accession>
<dbReference type="AlphaFoldDB" id="A0A2M3ZN80"/>
<organism evidence="1">
    <name type="scientific">Anopheles braziliensis</name>
    <dbReference type="NCBI Taxonomy" id="58242"/>
    <lineage>
        <taxon>Eukaryota</taxon>
        <taxon>Metazoa</taxon>
        <taxon>Ecdysozoa</taxon>
        <taxon>Arthropoda</taxon>
        <taxon>Hexapoda</taxon>
        <taxon>Insecta</taxon>
        <taxon>Pterygota</taxon>
        <taxon>Neoptera</taxon>
        <taxon>Endopterygota</taxon>
        <taxon>Diptera</taxon>
        <taxon>Nematocera</taxon>
        <taxon>Culicoidea</taxon>
        <taxon>Culicidae</taxon>
        <taxon>Anophelinae</taxon>
        <taxon>Anopheles</taxon>
    </lineage>
</organism>
<name>A0A2M3ZN80_9DIPT</name>
<reference evidence="1" key="1">
    <citation type="submission" date="2018-01" db="EMBL/GenBank/DDBJ databases">
        <title>An insight into the sialome of Amazonian anophelines.</title>
        <authorList>
            <person name="Ribeiro J.M."/>
            <person name="Scarpassa V."/>
            <person name="Calvo E."/>
        </authorList>
    </citation>
    <scope>NUCLEOTIDE SEQUENCE</scope>
    <source>
        <tissue evidence="1">Salivary glands</tissue>
    </source>
</reference>
<evidence type="ECO:0000313" key="1">
    <source>
        <dbReference type="EMBL" id="MBW30037.1"/>
    </source>
</evidence>
<proteinExistence type="predicted"/>
<dbReference type="EMBL" id="GGFM01009286">
    <property type="protein sequence ID" value="MBW30037.1"/>
    <property type="molecule type" value="Transcribed_RNA"/>
</dbReference>
<sequence length="93" mass="10537">MCWRLWQPAASLIAFTSRIVHSTRLARSFPCKFRSSVSSPFKALSICSLWVYLVSASYTPLLTTYDRLYQRSISTPFSKHSSSRSCPLLPCLA</sequence>
<protein>
    <submittedName>
        <fullName evidence="1">Putative secreted peptide</fullName>
    </submittedName>
</protein>